<dbReference type="EMBL" id="CAJJDN010000003">
    <property type="protein sequence ID" value="CAD8048176.1"/>
    <property type="molecule type" value="Genomic_DNA"/>
</dbReference>
<protein>
    <submittedName>
        <fullName evidence="2">Uncharacterized protein</fullName>
    </submittedName>
</protein>
<evidence type="ECO:0000313" key="3">
    <source>
        <dbReference type="Proteomes" id="UP000692954"/>
    </source>
</evidence>
<proteinExistence type="predicted"/>
<feature type="region of interest" description="Disordered" evidence="1">
    <location>
        <begin position="1"/>
        <end position="23"/>
    </location>
</feature>
<reference evidence="2" key="1">
    <citation type="submission" date="2021-01" db="EMBL/GenBank/DDBJ databases">
        <authorList>
            <consortium name="Genoscope - CEA"/>
            <person name="William W."/>
        </authorList>
    </citation>
    <scope>NUCLEOTIDE SEQUENCE</scope>
</reference>
<sequence length="170" mass="19993">MKKNSRKKQILDQQEENPRKKTKLEILDADQHISKYNNNLDHLIDIFTRYEREDDFTQNLMTNSKLSKIQKIHDLSLDIFKSEQFSLGPKVENGDFLLGDKVLKIESVKKSYQNGKLIATVKWRARSNGTIPKSREYFTTEVAKYAPKELIKYYKSRMVTTSIIEQQQDC</sequence>
<dbReference type="AlphaFoldDB" id="A0A8S1K5H0"/>
<keyword evidence="3" id="KW-1185">Reference proteome</keyword>
<comment type="caution">
    <text evidence="2">The sequence shown here is derived from an EMBL/GenBank/DDBJ whole genome shotgun (WGS) entry which is preliminary data.</text>
</comment>
<organism evidence="2 3">
    <name type="scientific">Paramecium sonneborni</name>
    <dbReference type="NCBI Taxonomy" id="65129"/>
    <lineage>
        <taxon>Eukaryota</taxon>
        <taxon>Sar</taxon>
        <taxon>Alveolata</taxon>
        <taxon>Ciliophora</taxon>
        <taxon>Intramacronucleata</taxon>
        <taxon>Oligohymenophorea</taxon>
        <taxon>Peniculida</taxon>
        <taxon>Parameciidae</taxon>
        <taxon>Paramecium</taxon>
    </lineage>
</organism>
<name>A0A8S1K5H0_9CILI</name>
<dbReference type="OrthoDB" id="297178at2759"/>
<evidence type="ECO:0000313" key="2">
    <source>
        <dbReference type="EMBL" id="CAD8048176.1"/>
    </source>
</evidence>
<evidence type="ECO:0000256" key="1">
    <source>
        <dbReference type="SAM" id="MobiDB-lite"/>
    </source>
</evidence>
<dbReference type="Proteomes" id="UP000692954">
    <property type="component" value="Unassembled WGS sequence"/>
</dbReference>
<gene>
    <name evidence="2" type="ORF">PSON_ATCC_30995.1.T0030103</name>
</gene>
<accession>A0A8S1K5H0</accession>